<dbReference type="InterPro" id="IPR011453">
    <property type="entry name" value="DUF1559"/>
</dbReference>
<organism evidence="3 4">
    <name type="scientific">Adhaeretor mobilis</name>
    <dbReference type="NCBI Taxonomy" id="1930276"/>
    <lineage>
        <taxon>Bacteria</taxon>
        <taxon>Pseudomonadati</taxon>
        <taxon>Planctomycetota</taxon>
        <taxon>Planctomycetia</taxon>
        <taxon>Pirellulales</taxon>
        <taxon>Lacipirellulaceae</taxon>
        <taxon>Adhaeretor</taxon>
    </lineage>
</organism>
<feature type="transmembrane region" description="Helical" evidence="1">
    <location>
        <begin position="30"/>
        <end position="53"/>
    </location>
</feature>
<dbReference type="SUPFAM" id="SSF54523">
    <property type="entry name" value="Pili subunits"/>
    <property type="match status" value="1"/>
</dbReference>
<proteinExistence type="predicted"/>
<dbReference type="Pfam" id="PF07963">
    <property type="entry name" value="N_methyl"/>
    <property type="match status" value="1"/>
</dbReference>
<dbReference type="NCBIfam" id="TIGR02532">
    <property type="entry name" value="IV_pilin_GFxxxE"/>
    <property type="match status" value="1"/>
</dbReference>
<keyword evidence="1" id="KW-0812">Transmembrane</keyword>
<dbReference type="InterPro" id="IPR012902">
    <property type="entry name" value="N_methyl_site"/>
</dbReference>
<feature type="domain" description="DUF1559" evidence="2">
    <location>
        <begin position="54"/>
        <end position="311"/>
    </location>
</feature>
<keyword evidence="1" id="KW-0472">Membrane</keyword>
<keyword evidence="1" id="KW-1133">Transmembrane helix</keyword>
<dbReference type="InterPro" id="IPR045584">
    <property type="entry name" value="Pilin-like"/>
</dbReference>
<dbReference type="AlphaFoldDB" id="A0A517MWP3"/>
<dbReference type="EMBL" id="CP036263">
    <property type="protein sequence ID" value="QDS99300.1"/>
    <property type="molecule type" value="Genomic_DNA"/>
</dbReference>
<dbReference type="Proteomes" id="UP000319852">
    <property type="component" value="Chromosome"/>
</dbReference>
<dbReference type="Pfam" id="PF07596">
    <property type="entry name" value="SBP_bac_10"/>
    <property type="match status" value="1"/>
</dbReference>
<dbReference type="PROSITE" id="PS00409">
    <property type="entry name" value="PROKAR_NTER_METHYL"/>
    <property type="match status" value="1"/>
</dbReference>
<evidence type="ECO:0000259" key="2">
    <source>
        <dbReference type="Pfam" id="PF07596"/>
    </source>
</evidence>
<dbReference type="PANTHER" id="PTHR30093:SF2">
    <property type="entry name" value="TYPE II SECRETION SYSTEM PROTEIN H"/>
    <property type="match status" value="1"/>
</dbReference>
<dbReference type="PANTHER" id="PTHR30093">
    <property type="entry name" value="GENERAL SECRETION PATHWAY PROTEIN G"/>
    <property type="match status" value="1"/>
</dbReference>
<reference evidence="3 4" key="1">
    <citation type="submission" date="2019-02" db="EMBL/GenBank/DDBJ databases">
        <title>Deep-cultivation of Planctomycetes and their phenomic and genomic characterization uncovers novel biology.</title>
        <authorList>
            <person name="Wiegand S."/>
            <person name="Jogler M."/>
            <person name="Boedeker C."/>
            <person name="Pinto D."/>
            <person name="Vollmers J."/>
            <person name="Rivas-Marin E."/>
            <person name="Kohn T."/>
            <person name="Peeters S.H."/>
            <person name="Heuer A."/>
            <person name="Rast P."/>
            <person name="Oberbeckmann S."/>
            <person name="Bunk B."/>
            <person name="Jeske O."/>
            <person name="Meyerdierks A."/>
            <person name="Storesund J.E."/>
            <person name="Kallscheuer N."/>
            <person name="Luecker S."/>
            <person name="Lage O.M."/>
            <person name="Pohl T."/>
            <person name="Merkel B.J."/>
            <person name="Hornburger P."/>
            <person name="Mueller R.-W."/>
            <person name="Bruemmer F."/>
            <person name="Labrenz M."/>
            <person name="Spormann A.M."/>
            <person name="Op den Camp H."/>
            <person name="Overmann J."/>
            <person name="Amann R."/>
            <person name="Jetten M.S.M."/>
            <person name="Mascher T."/>
            <person name="Medema M.H."/>
            <person name="Devos D.P."/>
            <person name="Kaster A.-K."/>
            <person name="Ovreas L."/>
            <person name="Rohde M."/>
            <person name="Galperin M.Y."/>
            <person name="Jogler C."/>
        </authorList>
    </citation>
    <scope>NUCLEOTIDE SEQUENCE [LARGE SCALE GENOMIC DNA]</scope>
    <source>
        <strain evidence="3 4">HG15A2</strain>
    </source>
</reference>
<evidence type="ECO:0000313" key="4">
    <source>
        <dbReference type="Proteomes" id="UP000319852"/>
    </source>
</evidence>
<name>A0A517MWP3_9BACT</name>
<evidence type="ECO:0000256" key="1">
    <source>
        <dbReference type="SAM" id="Phobius"/>
    </source>
</evidence>
<dbReference type="OrthoDB" id="242858at2"/>
<sequence>MIIDSMSQIQIHEAVTRSPKLRGRSVSRGFTLVELLVVIAIIGVLVGLLLPAVQAAREAARRAQCMNNYKQVGLAMQNYHGAHGKFPSGINMWSGFGCSSPATGPIKDHHGWGWGTFLLPYLEKEAVYDQFNFDAAGGYGDLDNLLAGQDFVPAYLCPSNDQGAELMHCCSVLDGPDLAGTHMAGVADSQDWSCDGTWPRPDPSKLADERGANGILFQRSGIAIRNILDGTNHTLLVGEIIGSGAGTNRGTFWVTWDIQHTGNGINLPLRIDPKPSPWSVDENGFASHHPGGCHFVMASGSAVFFSESIDQNTLEGLATRADEEILDY</sequence>
<accession>A0A517MWP3</accession>
<protein>
    <submittedName>
        <fullName evidence="3">Fimbrial protein</fullName>
    </submittedName>
</protein>
<dbReference type="KEGG" id="amob:HG15A2_26220"/>
<dbReference type="Gene3D" id="3.30.700.10">
    <property type="entry name" value="Glycoprotein, Type 4 Pilin"/>
    <property type="match status" value="1"/>
</dbReference>
<keyword evidence="4" id="KW-1185">Reference proteome</keyword>
<gene>
    <name evidence="3" type="primary">pilE</name>
    <name evidence="3" type="ORF">HG15A2_26220</name>
</gene>
<evidence type="ECO:0000313" key="3">
    <source>
        <dbReference type="EMBL" id="QDS99300.1"/>
    </source>
</evidence>